<keyword evidence="2" id="KW-1185">Reference proteome</keyword>
<dbReference type="EMBL" id="CDMY01000164">
    <property type="protein sequence ID" value="CEL93432.1"/>
    <property type="molecule type" value="Genomic_DNA"/>
</dbReference>
<name>A0A0G4ECZ6_VITBC</name>
<proteinExistence type="predicted"/>
<dbReference type="AlphaFoldDB" id="A0A0G4ECZ6"/>
<dbReference type="VEuPathDB" id="CryptoDB:Vbra_3693"/>
<dbReference type="InParanoid" id="A0A0G4ECZ6"/>
<evidence type="ECO:0000313" key="1">
    <source>
        <dbReference type="EMBL" id="CEL93432.1"/>
    </source>
</evidence>
<dbReference type="PhylomeDB" id="A0A0G4ECZ6"/>
<dbReference type="Gene3D" id="1.20.5.2050">
    <property type="match status" value="1"/>
</dbReference>
<evidence type="ECO:0000313" key="2">
    <source>
        <dbReference type="Proteomes" id="UP000041254"/>
    </source>
</evidence>
<gene>
    <name evidence="1" type="ORF">Vbra_3693</name>
</gene>
<dbReference type="Proteomes" id="UP000041254">
    <property type="component" value="Unassembled WGS sequence"/>
</dbReference>
<accession>A0A0G4ECZ6</accession>
<organism evidence="1 2">
    <name type="scientific">Vitrella brassicaformis (strain CCMP3155)</name>
    <dbReference type="NCBI Taxonomy" id="1169540"/>
    <lineage>
        <taxon>Eukaryota</taxon>
        <taxon>Sar</taxon>
        <taxon>Alveolata</taxon>
        <taxon>Colpodellida</taxon>
        <taxon>Vitrellaceae</taxon>
        <taxon>Vitrella</taxon>
    </lineage>
</organism>
<sequence>MDGVRALKELIEIADPLEQGGAIEEQEVIGFISAIQATQRTSCICTATELERLSNTHHLWRAVGLAAWLKAALVDSRRELVLRYAWMAISDFYFIHVKPRNEGQLRSLLTAEAYRALCSEGFPEWRKEHYSRMLHGKEGRCRCRTAKTRKTVVHVAAHQSDVRGVRWHEQDQAWVAQWQERRASRRPSASTSSITATRPR</sequence>
<protein>
    <submittedName>
        <fullName evidence="1">Uncharacterized protein</fullName>
    </submittedName>
</protein>
<reference evidence="1 2" key="1">
    <citation type="submission" date="2014-11" db="EMBL/GenBank/DDBJ databases">
        <authorList>
            <person name="Zhu J."/>
            <person name="Qi W."/>
            <person name="Song R."/>
        </authorList>
    </citation>
    <scope>NUCLEOTIDE SEQUENCE [LARGE SCALE GENOMIC DNA]</scope>
</reference>